<dbReference type="PANTHER" id="PTHR40980">
    <property type="entry name" value="PLUG DOMAIN-CONTAINING PROTEIN"/>
    <property type="match status" value="1"/>
</dbReference>
<dbReference type="InterPro" id="IPR036942">
    <property type="entry name" value="Beta-barrel_TonB_sf"/>
</dbReference>
<keyword evidence="8" id="KW-1185">Reference proteome</keyword>
<evidence type="ECO:0000313" key="7">
    <source>
        <dbReference type="EMBL" id="GGD11604.1"/>
    </source>
</evidence>
<dbReference type="InterPro" id="IPR010104">
    <property type="entry name" value="TonB_rcpt_bac"/>
</dbReference>
<dbReference type="GO" id="GO:0009279">
    <property type="term" value="C:cell outer membrane"/>
    <property type="evidence" value="ECO:0007669"/>
    <property type="project" value="UniProtKB-SubCell"/>
</dbReference>
<evidence type="ECO:0000256" key="4">
    <source>
        <dbReference type="RuleBase" id="RU003357"/>
    </source>
</evidence>
<dbReference type="PANTHER" id="PTHR40980:SF3">
    <property type="entry name" value="TONB-DEPENDENT RECEPTOR-LIKE BETA-BARREL DOMAIN-CONTAINING PROTEIN"/>
    <property type="match status" value="1"/>
</dbReference>
<keyword evidence="4" id="KW-0798">TonB box</keyword>
<dbReference type="Proteomes" id="UP000613582">
    <property type="component" value="Unassembled WGS sequence"/>
</dbReference>
<organism evidence="7 8">
    <name type="scientific">Aquisalinus flavus</name>
    <dbReference type="NCBI Taxonomy" id="1526572"/>
    <lineage>
        <taxon>Bacteria</taxon>
        <taxon>Pseudomonadati</taxon>
        <taxon>Pseudomonadota</taxon>
        <taxon>Alphaproteobacteria</taxon>
        <taxon>Parvularculales</taxon>
        <taxon>Parvularculaceae</taxon>
        <taxon>Aquisalinus</taxon>
    </lineage>
</organism>
<evidence type="ECO:0000256" key="2">
    <source>
        <dbReference type="ARBA" id="ARBA00023136"/>
    </source>
</evidence>
<dbReference type="NCBIfam" id="TIGR01782">
    <property type="entry name" value="TonB-Xanth-Caul"/>
    <property type="match status" value="1"/>
</dbReference>
<evidence type="ECO:0000259" key="5">
    <source>
        <dbReference type="Pfam" id="PF00593"/>
    </source>
</evidence>
<dbReference type="RefSeq" id="WP_188158509.1">
    <property type="nucleotide sequence ID" value="NZ_BMGH01000001.1"/>
</dbReference>
<comment type="caution">
    <text evidence="7">The sequence shown here is derived from an EMBL/GenBank/DDBJ whole genome shotgun (WGS) entry which is preliminary data.</text>
</comment>
<reference evidence="7" key="1">
    <citation type="journal article" date="2014" name="Int. J. Syst. Evol. Microbiol.">
        <title>Complete genome sequence of Corynebacterium casei LMG S-19264T (=DSM 44701T), isolated from a smear-ripened cheese.</title>
        <authorList>
            <consortium name="US DOE Joint Genome Institute (JGI-PGF)"/>
            <person name="Walter F."/>
            <person name="Albersmeier A."/>
            <person name="Kalinowski J."/>
            <person name="Ruckert C."/>
        </authorList>
    </citation>
    <scope>NUCLEOTIDE SEQUENCE</scope>
    <source>
        <strain evidence="7">CGMCC 1.12921</strain>
    </source>
</reference>
<comment type="similarity">
    <text evidence="4">Belongs to the TonB-dependent receptor family.</text>
</comment>
<dbReference type="Pfam" id="PF00593">
    <property type="entry name" value="TonB_dep_Rec_b-barrel"/>
    <property type="match status" value="1"/>
</dbReference>
<name>A0A8J2V6D0_9PROT</name>
<dbReference type="AlphaFoldDB" id="A0A8J2V6D0"/>
<feature type="domain" description="TonB-dependent receptor-like beta-barrel" evidence="5">
    <location>
        <begin position="422"/>
        <end position="848"/>
    </location>
</feature>
<reference evidence="7" key="2">
    <citation type="submission" date="2020-09" db="EMBL/GenBank/DDBJ databases">
        <authorList>
            <person name="Sun Q."/>
            <person name="Zhou Y."/>
        </authorList>
    </citation>
    <scope>NUCLEOTIDE SEQUENCE</scope>
    <source>
        <strain evidence="7">CGMCC 1.12921</strain>
    </source>
</reference>
<dbReference type="CDD" id="cd01347">
    <property type="entry name" value="ligand_gated_channel"/>
    <property type="match status" value="1"/>
</dbReference>
<dbReference type="InterPro" id="IPR012910">
    <property type="entry name" value="Plug_dom"/>
</dbReference>
<evidence type="ECO:0000256" key="3">
    <source>
        <dbReference type="ARBA" id="ARBA00023237"/>
    </source>
</evidence>
<proteinExistence type="inferred from homology"/>
<gene>
    <name evidence="7" type="primary">iroN</name>
    <name evidence="7" type="ORF">GCM10011342_20530</name>
</gene>
<evidence type="ECO:0000259" key="6">
    <source>
        <dbReference type="Pfam" id="PF07715"/>
    </source>
</evidence>
<dbReference type="Gene3D" id="2.40.170.20">
    <property type="entry name" value="TonB-dependent receptor, beta-barrel domain"/>
    <property type="match status" value="1"/>
</dbReference>
<keyword evidence="3" id="KW-0998">Cell outer membrane</keyword>
<dbReference type="Gene3D" id="2.170.130.10">
    <property type="entry name" value="TonB-dependent receptor, plug domain"/>
    <property type="match status" value="1"/>
</dbReference>
<accession>A0A8J2V6D0</accession>
<evidence type="ECO:0000313" key="8">
    <source>
        <dbReference type="Proteomes" id="UP000613582"/>
    </source>
</evidence>
<dbReference type="Pfam" id="PF07715">
    <property type="entry name" value="Plug"/>
    <property type="match status" value="1"/>
</dbReference>
<dbReference type="InterPro" id="IPR000531">
    <property type="entry name" value="Beta-barrel_TonB"/>
</dbReference>
<dbReference type="InterPro" id="IPR037066">
    <property type="entry name" value="Plug_dom_sf"/>
</dbReference>
<evidence type="ECO:0000256" key="1">
    <source>
        <dbReference type="ARBA" id="ARBA00004442"/>
    </source>
</evidence>
<protein>
    <submittedName>
        <fullName evidence="7">TonB-dependent receptor</fullName>
    </submittedName>
</protein>
<keyword evidence="7" id="KW-0675">Receptor</keyword>
<comment type="subcellular location">
    <subcellularLocation>
        <location evidence="1 4">Cell outer membrane</location>
    </subcellularLocation>
</comment>
<sequence length="882" mass="95953">MLATGALAQDNDNEEDDVIVVQGIRQSILDAKEQKRNADSVIDAITATDIGNFADDNLTDAVQRIPGVQVERDEAGTDGDRISIRGLGPQFVTNTVNGRAVLSSGTEGLGNLRSVNIGAFPAEIVSGVEVQKTPMASSPEFGLAGAVDIKTLRPLDSPALSKANSFANITVRAEEVGLERDLGYRVSGAAGFKNGAGDFGAYISAVYGDTDRVTDQVNYQSIERGIQLDDNNDGVADRTETLFVPTAFQVNPINDAIERVAVSAGAQWMPSEDLTLTFDTTYTSIDTDSFRNNFVVLFNRTWARPVRTDDVVIDENSTLQQIDLSNVGLSPLLRSQPLIFRNKTDNLISGVSADYVQGNFTHRFDVYLSTIEYMQNLRFSLHQQANWDTSGVVLTSQPFDVANLTGLGSLATSPDGYSALFGIGREIGLEADQLGFSYDGAYEPTDGFFTSFEGGLRYTQTDLDSRRSIAEQFQNSGATAVEISQAAATGELASLAGDIDGFAPEEWWVADINRSAEFQPGLLTATGDDLGTDPLASFGVEENVLALYGQARFAGEAGSLPFDGNVGIRAVNTDLTTTGSAIGDGFDDPQAVEFKGDNWEYLPTANLRFMPSDEFAIRLAAGRSLSRANFDELSPRIQVSPAEEDPEFPDAVGVRRAQAGNPDLKPMTAWNYDATFEWYPNESGAYVVSVFYKDVNDFIIDQSTLGTIQGLGDEEFLIRQPVNFSKGQAQGFEIGFIQDFSILPSPWHGFGASANYTYVKSEFDEDVGDAGFGFPGSSENNYNAQVYYEDGPVTLRAAYTYRDDYFRLLAGTGTQNNNARFTQGFGSLDLTGRWRFNDHLQATVQGLNVTGETRRDFVGVETNFLDHFDRGRSVIFSLRAQM</sequence>
<feature type="domain" description="TonB-dependent receptor plug" evidence="6">
    <location>
        <begin position="35"/>
        <end position="137"/>
    </location>
</feature>
<dbReference type="EMBL" id="BMGH01000001">
    <property type="protein sequence ID" value="GGD11604.1"/>
    <property type="molecule type" value="Genomic_DNA"/>
</dbReference>
<keyword evidence="2 4" id="KW-0472">Membrane</keyword>
<dbReference type="SUPFAM" id="SSF56935">
    <property type="entry name" value="Porins"/>
    <property type="match status" value="1"/>
</dbReference>